<dbReference type="InterPro" id="IPR002791">
    <property type="entry name" value="ARMT1-like_metal-bd"/>
</dbReference>
<accession>A0A328PD32</accession>
<dbReference type="SUPFAM" id="SSF111321">
    <property type="entry name" value="AF1104-like"/>
    <property type="match status" value="1"/>
</dbReference>
<evidence type="ECO:0000313" key="3">
    <source>
        <dbReference type="Proteomes" id="UP000249782"/>
    </source>
</evidence>
<dbReference type="Gene3D" id="1.10.285.20">
    <property type="entry name" value="Uncharacterised protein PF01937, DUF89, domain 2"/>
    <property type="match status" value="1"/>
</dbReference>
<dbReference type="RefSeq" id="WP_112093818.1">
    <property type="nucleotide sequence ID" value="NZ_QLOE01000004.1"/>
</dbReference>
<dbReference type="Gene3D" id="1.10.8.380">
    <property type="entry name" value="Uncharacterised protein PF01937, DUF89, domain 1"/>
    <property type="match status" value="1"/>
</dbReference>
<keyword evidence="3" id="KW-1185">Reference proteome</keyword>
<dbReference type="InterPro" id="IPR036075">
    <property type="entry name" value="ARMT-1-like_metal-bd_sf"/>
</dbReference>
<dbReference type="Gene3D" id="3.40.50.10880">
    <property type="entry name" value="Uncharacterised protein PF01937, DUF89, domain 3"/>
    <property type="match status" value="1"/>
</dbReference>
<dbReference type="Pfam" id="PF01937">
    <property type="entry name" value="ARMT1-like_dom"/>
    <property type="match status" value="1"/>
</dbReference>
<dbReference type="InterPro" id="IPR014444">
    <property type="entry name" value="PH1575-like"/>
</dbReference>
<organism evidence="2 3">
    <name type="scientific">Methanothermobacter tenebrarum</name>
    <dbReference type="NCBI Taxonomy" id="680118"/>
    <lineage>
        <taxon>Archaea</taxon>
        <taxon>Methanobacteriati</taxon>
        <taxon>Methanobacteriota</taxon>
        <taxon>Methanomada group</taxon>
        <taxon>Methanobacteria</taxon>
        <taxon>Methanobacteriales</taxon>
        <taxon>Methanobacteriaceae</taxon>
        <taxon>Methanothermobacter</taxon>
    </lineage>
</organism>
<dbReference type="PIRSF" id="PIRSF006593">
    <property type="entry name" value="UCP006593"/>
    <property type="match status" value="1"/>
</dbReference>
<evidence type="ECO:0000313" key="2">
    <source>
        <dbReference type="EMBL" id="RAO79131.1"/>
    </source>
</evidence>
<reference evidence="2 3" key="1">
    <citation type="submission" date="2018-06" db="EMBL/GenBank/DDBJ databases">
        <title>Draft genome sequence of hyperthermophilic methanogen Methanothermobacter tenebrarum sp. MCM-B 1447.</title>
        <authorList>
            <person name="Pore S.D."/>
            <person name="Dagar S."/>
            <person name="Dhakephalkar P.K."/>
        </authorList>
    </citation>
    <scope>NUCLEOTIDE SEQUENCE [LARGE SCALE GENOMIC DNA]</scope>
    <source>
        <strain evidence="2 3">MCM B 1447</strain>
    </source>
</reference>
<name>A0A328PD32_9EURY</name>
<gene>
    <name evidence="2" type="ORF">DPC56_04190</name>
</gene>
<dbReference type="OrthoDB" id="359165at2157"/>
<proteinExistence type="predicted"/>
<protein>
    <recommendedName>
        <fullName evidence="1">Damage-control phosphatase ARMT1-like metal-binding domain-containing protein</fullName>
    </recommendedName>
</protein>
<dbReference type="EMBL" id="QLOE01000004">
    <property type="protein sequence ID" value="RAO79131.1"/>
    <property type="molecule type" value="Genomic_DNA"/>
</dbReference>
<comment type="caution">
    <text evidence="2">The sequence shown here is derived from an EMBL/GenBank/DDBJ whole genome shotgun (WGS) entry which is preliminary data.</text>
</comment>
<evidence type="ECO:0000259" key="1">
    <source>
        <dbReference type="Pfam" id="PF01937"/>
    </source>
</evidence>
<feature type="domain" description="Damage-control phosphatase ARMT1-like metal-binding" evidence="1">
    <location>
        <begin position="4"/>
        <end position="282"/>
    </location>
</feature>
<sequence length="287" mass="32244">MRVYYECAPCFLRQAREALDLAIDDEKLKFKIMKKIINLLDSKFKEGAISNEIGTTIHRLIKEMTGNNDPYAYEKKRCNKIAQNFLPIVRKFLKDNENLEDFVKVAITGNIIDFGALGLDFNHEKVVIESLHSPLEVNHTNILEDDLKKSKKVLYLADNTGEIIFDRLLIKKLLDYDVNITVAVKDKPILNDACIEDALEAGLNKIADIVTTGTDSVGVIYHEFSNEFKEIFDNSQIIIAKGLGNYEGLTEAPLDNKSVFCLLNAKCTAIAKDIGVKVGSNVMIKIN</sequence>
<dbReference type="AlphaFoldDB" id="A0A328PD32"/>
<dbReference type="Proteomes" id="UP000249782">
    <property type="component" value="Unassembled WGS sequence"/>
</dbReference>